<dbReference type="SUPFAM" id="SSF47384">
    <property type="entry name" value="Homodimeric domain of signal transducing histidine kinase"/>
    <property type="match status" value="1"/>
</dbReference>
<dbReference type="InterPro" id="IPR036890">
    <property type="entry name" value="HATPase_C_sf"/>
</dbReference>
<protein>
    <recommendedName>
        <fullName evidence="3">histidine kinase</fullName>
        <ecNumber evidence="3">2.7.13.3</ecNumber>
    </recommendedName>
</protein>
<keyword evidence="5" id="KW-0808">Transferase</keyword>
<dbReference type="EMBL" id="VJWX01000043">
    <property type="protein sequence ID" value="TVT57620.1"/>
    <property type="molecule type" value="Genomic_DNA"/>
</dbReference>
<dbReference type="PANTHER" id="PTHR45436">
    <property type="entry name" value="SENSOR HISTIDINE KINASE YKOH"/>
    <property type="match status" value="1"/>
</dbReference>
<evidence type="ECO:0000256" key="11">
    <source>
        <dbReference type="SAM" id="Phobius"/>
    </source>
</evidence>
<dbReference type="CDD" id="cd06225">
    <property type="entry name" value="HAMP"/>
    <property type="match status" value="1"/>
</dbReference>
<dbReference type="PROSITE" id="PS50885">
    <property type="entry name" value="HAMP"/>
    <property type="match status" value="1"/>
</dbReference>
<feature type="domain" description="HAMP" evidence="13">
    <location>
        <begin position="174"/>
        <end position="226"/>
    </location>
</feature>
<keyword evidence="6 11" id="KW-0812">Transmembrane</keyword>
<evidence type="ECO:0000256" key="6">
    <source>
        <dbReference type="ARBA" id="ARBA00022692"/>
    </source>
</evidence>
<dbReference type="Proteomes" id="UP000320011">
    <property type="component" value="Unassembled WGS sequence"/>
</dbReference>
<dbReference type="Gene3D" id="1.10.287.130">
    <property type="match status" value="1"/>
</dbReference>
<dbReference type="CDD" id="cd00082">
    <property type="entry name" value="HisKA"/>
    <property type="match status" value="1"/>
</dbReference>
<dbReference type="GO" id="GO:0000155">
    <property type="term" value="F:phosphorelay sensor kinase activity"/>
    <property type="evidence" value="ECO:0007669"/>
    <property type="project" value="InterPro"/>
</dbReference>
<gene>
    <name evidence="14" type="ORF">FNH05_07175</name>
</gene>
<dbReference type="PROSITE" id="PS50109">
    <property type="entry name" value="HIS_KIN"/>
    <property type="match status" value="1"/>
</dbReference>
<evidence type="ECO:0000256" key="7">
    <source>
        <dbReference type="ARBA" id="ARBA00022777"/>
    </source>
</evidence>
<comment type="catalytic activity">
    <reaction evidence="1">
        <text>ATP + protein L-histidine = ADP + protein N-phospho-L-histidine.</text>
        <dbReference type="EC" id="2.7.13.3"/>
    </reaction>
</comment>
<name>A0A558D9D2_9PSEU</name>
<keyword evidence="8 11" id="KW-1133">Transmembrane helix</keyword>
<feature type="transmembrane region" description="Helical" evidence="11">
    <location>
        <begin position="154"/>
        <end position="173"/>
    </location>
</feature>
<dbReference type="Gene3D" id="6.10.340.10">
    <property type="match status" value="1"/>
</dbReference>
<evidence type="ECO:0000256" key="5">
    <source>
        <dbReference type="ARBA" id="ARBA00022679"/>
    </source>
</evidence>
<evidence type="ECO:0000313" key="14">
    <source>
        <dbReference type="EMBL" id="TVT57620.1"/>
    </source>
</evidence>
<evidence type="ECO:0000259" key="12">
    <source>
        <dbReference type="PROSITE" id="PS50109"/>
    </source>
</evidence>
<reference evidence="14 15" key="1">
    <citation type="submission" date="2019-07" db="EMBL/GenBank/DDBJ databases">
        <authorList>
            <person name="Duangmal K."/>
            <person name="Teo W.F.A."/>
        </authorList>
    </citation>
    <scope>NUCLEOTIDE SEQUENCE [LARGE SCALE GENOMIC DNA]</scope>
    <source>
        <strain evidence="14 15">TBRC 6029</strain>
    </source>
</reference>
<dbReference type="Pfam" id="PF02518">
    <property type="entry name" value="HATPase_c"/>
    <property type="match status" value="1"/>
</dbReference>
<dbReference type="InterPro" id="IPR036097">
    <property type="entry name" value="HisK_dim/P_sf"/>
</dbReference>
<keyword evidence="4" id="KW-0597">Phosphoprotein</keyword>
<proteinExistence type="predicted"/>
<dbReference type="SUPFAM" id="SSF158472">
    <property type="entry name" value="HAMP domain-like"/>
    <property type="match status" value="1"/>
</dbReference>
<keyword evidence="15" id="KW-1185">Reference proteome</keyword>
<dbReference type="EC" id="2.7.13.3" evidence="3"/>
<dbReference type="PRINTS" id="PR00344">
    <property type="entry name" value="BCTRLSENSOR"/>
</dbReference>
<comment type="caution">
    <text evidence="14">The sequence shown here is derived from an EMBL/GenBank/DDBJ whole genome shotgun (WGS) entry which is preliminary data.</text>
</comment>
<dbReference type="InterPro" id="IPR004358">
    <property type="entry name" value="Sig_transdc_His_kin-like_C"/>
</dbReference>
<evidence type="ECO:0000256" key="3">
    <source>
        <dbReference type="ARBA" id="ARBA00012438"/>
    </source>
</evidence>
<dbReference type="SMART" id="SM00304">
    <property type="entry name" value="HAMP"/>
    <property type="match status" value="1"/>
</dbReference>
<evidence type="ECO:0000313" key="15">
    <source>
        <dbReference type="Proteomes" id="UP000320011"/>
    </source>
</evidence>
<keyword evidence="7 14" id="KW-0418">Kinase</keyword>
<dbReference type="Gene3D" id="3.30.565.10">
    <property type="entry name" value="Histidine kinase-like ATPase, C-terminal domain"/>
    <property type="match status" value="1"/>
</dbReference>
<comment type="subcellular location">
    <subcellularLocation>
        <location evidence="2">Cell membrane</location>
    </subcellularLocation>
</comment>
<dbReference type="InterPro" id="IPR003661">
    <property type="entry name" value="HisK_dim/P_dom"/>
</dbReference>
<keyword evidence="10 11" id="KW-0472">Membrane</keyword>
<organism evidence="14 15">
    <name type="scientific">Amycolatopsis rhizosphaerae</name>
    <dbReference type="NCBI Taxonomy" id="2053003"/>
    <lineage>
        <taxon>Bacteria</taxon>
        <taxon>Bacillati</taxon>
        <taxon>Actinomycetota</taxon>
        <taxon>Actinomycetes</taxon>
        <taxon>Pseudonocardiales</taxon>
        <taxon>Pseudonocardiaceae</taxon>
        <taxon>Amycolatopsis</taxon>
    </lineage>
</organism>
<dbReference type="InterPro" id="IPR003660">
    <property type="entry name" value="HAMP_dom"/>
</dbReference>
<dbReference type="InterPro" id="IPR050428">
    <property type="entry name" value="TCS_sensor_his_kinase"/>
</dbReference>
<accession>A0A558D9D2</accession>
<dbReference type="InterPro" id="IPR005467">
    <property type="entry name" value="His_kinase_dom"/>
</dbReference>
<dbReference type="InterPro" id="IPR003594">
    <property type="entry name" value="HATPase_dom"/>
</dbReference>
<evidence type="ECO:0000256" key="1">
    <source>
        <dbReference type="ARBA" id="ARBA00000085"/>
    </source>
</evidence>
<dbReference type="Pfam" id="PF00672">
    <property type="entry name" value="HAMP"/>
    <property type="match status" value="1"/>
</dbReference>
<evidence type="ECO:0000256" key="4">
    <source>
        <dbReference type="ARBA" id="ARBA00022553"/>
    </source>
</evidence>
<reference evidence="14 15" key="2">
    <citation type="submission" date="2019-08" db="EMBL/GenBank/DDBJ databases">
        <title>Amycolatopsis acidicola sp. nov., isolated from peat swamp forest soil.</title>
        <authorList>
            <person name="Srisuk N."/>
        </authorList>
    </citation>
    <scope>NUCLEOTIDE SEQUENCE [LARGE SCALE GENOMIC DNA]</scope>
    <source>
        <strain evidence="14 15">TBRC 6029</strain>
    </source>
</reference>
<feature type="domain" description="Histidine kinase" evidence="12">
    <location>
        <begin position="241"/>
        <end position="442"/>
    </location>
</feature>
<evidence type="ECO:0000256" key="9">
    <source>
        <dbReference type="ARBA" id="ARBA00023012"/>
    </source>
</evidence>
<dbReference type="SUPFAM" id="SSF55874">
    <property type="entry name" value="ATPase domain of HSP90 chaperone/DNA topoisomerase II/histidine kinase"/>
    <property type="match status" value="1"/>
</dbReference>
<dbReference type="SMART" id="SM00387">
    <property type="entry name" value="HATPase_c"/>
    <property type="match status" value="1"/>
</dbReference>
<evidence type="ECO:0000256" key="8">
    <source>
        <dbReference type="ARBA" id="ARBA00022989"/>
    </source>
</evidence>
<dbReference type="GO" id="GO:0005886">
    <property type="term" value="C:plasma membrane"/>
    <property type="evidence" value="ECO:0007669"/>
    <property type="project" value="UniProtKB-SubCell"/>
</dbReference>
<evidence type="ECO:0000256" key="10">
    <source>
        <dbReference type="ARBA" id="ARBA00023136"/>
    </source>
</evidence>
<evidence type="ECO:0000259" key="13">
    <source>
        <dbReference type="PROSITE" id="PS50885"/>
    </source>
</evidence>
<evidence type="ECO:0000256" key="2">
    <source>
        <dbReference type="ARBA" id="ARBA00004236"/>
    </source>
</evidence>
<dbReference type="Pfam" id="PF00512">
    <property type="entry name" value="HisKA"/>
    <property type="match status" value="1"/>
</dbReference>
<keyword evidence="9" id="KW-0902">Two-component regulatory system</keyword>
<dbReference type="CDD" id="cd00075">
    <property type="entry name" value="HATPase"/>
    <property type="match status" value="1"/>
</dbReference>
<dbReference type="SMART" id="SM00388">
    <property type="entry name" value="HisKA"/>
    <property type="match status" value="1"/>
</dbReference>
<dbReference type="AlphaFoldDB" id="A0A558D9D2"/>
<dbReference type="PANTHER" id="PTHR45436:SF5">
    <property type="entry name" value="SENSOR HISTIDINE KINASE TRCS"/>
    <property type="match status" value="1"/>
</dbReference>
<sequence>MAFASYQVQASDTTDRFLAAARAGFSADLVQARFVAQYLNGRGPADMVAGYMYREQGVRWTLLDFSPGAPRPAITDGHFVFDPQRMPGQAPPVELPVWLVDGALSRYTSSWTMESLDDPAYCVLSGQVLPDLVLVEFYNMGALQDELAKLRRNLTMIAVLVAALGVAAALVAAKRIQRPVQAVASAARELGLGDLNVRVPVRGRDELAELAASFNAMARQVGDSIKELRAKDQQQRRFVADVAHDLRTPLAAMVAAVDGLDHPEVSARSAHLLGVQTRRLATLVEDLMEISRFDAGAADFQAEPVELTDLWADAVDLSGITAEPRALGDVVVVGDPRRLHTIARNLLTNAVHHGAPPFSVLIDGTDADRVTVRVADSGPGVPEDLLDLVFDRFVRGDRARTATEGSGLGLAIARENARVHGGDITVANDGGAVFTLTLPRTATAASAKPGL</sequence>
<dbReference type="OrthoDB" id="9786919at2"/>